<accession>Q2SBW2</accession>
<evidence type="ECO:0000259" key="3">
    <source>
        <dbReference type="PROSITE" id="PS50894"/>
    </source>
</evidence>
<feature type="modified residue" description="Phosphohistidine" evidence="2">
    <location>
        <position position="60"/>
    </location>
</feature>
<dbReference type="AlphaFoldDB" id="Q2SBW2"/>
<dbReference type="EMBL" id="CP000155">
    <property type="protein sequence ID" value="ABC31862.1"/>
    <property type="molecule type" value="Genomic_DNA"/>
</dbReference>
<dbReference type="eggNOG" id="COG2198">
    <property type="taxonomic scope" value="Bacteria"/>
</dbReference>
<sequence>MSSNDLSHLDMGALAELREVMEDDFQILVETFIGDTVERMRAIRATLDSNDPDAFSRGCHSVKGSATNLGLPALSELCRQGELIGKFKQMEKAREVFDSIEQEFEVVQSLLREQV</sequence>
<proteinExistence type="predicted"/>
<gene>
    <name evidence="4" type="ordered locus">HCH_05184</name>
</gene>
<keyword evidence="5" id="KW-1185">Reference proteome</keyword>
<dbReference type="SUPFAM" id="SSF47226">
    <property type="entry name" value="Histidine-containing phosphotransfer domain, HPT domain"/>
    <property type="match status" value="1"/>
</dbReference>
<feature type="domain" description="HPt" evidence="3">
    <location>
        <begin position="21"/>
        <end position="114"/>
    </location>
</feature>
<dbReference type="InterPro" id="IPR008207">
    <property type="entry name" value="Sig_transdc_His_kin_Hpt_dom"/>
</dbReference>
<evidence type="ECO:0000256" key="2">
    <source>
        <dbReference type="PROSITE-ProRule" id="PRU00110"/>
    </source>
</evidence>
<dbReference type="OrthoDB" id="9131849at2"/>
<dbReference type="PROSITE" id="PS50894">
    <property type="entry name" value="HPT"/>
    <property type="match status" value="1"/>
</dbReference>
<dbReference type="GO" id="GO:0004672">
    <property type="term" value="F:protein kinase activity"/>
    <property type="evidence" value="ECO:0007669"/>
    <property type="project" value="UniProtKB-ARBA"/>
</dbReference>
<reference evidence="4 5" key="1">
    <citation type="journal article" date="2005" name="Nucleic Acids Res.">
        <title>Genomic blueprint of Hahella chejuensis, a marine microbe producing an algicidal agent.</title>
        <authorList>
            <person name="Jeong H."/>
            <person name="Yim J.H."/>
            <person name="Lee C."/>
            <person name="Choi S.-H."/>
            <person name="Park Y.K."/>
            <person name="Yoon S.H."/>
            <person name="Hur C.-G."/>
            <person name="Kang H.-Y."/>
            <person name="Kim D."/>
            <person name="Lee H.H."/>
            <person name="Park K.H."/>
            <person name="Park S.-H."/>
            <person name="Park H.-S."/>
            <person name="Lee H.K."/>
            <person name="Oh T.K."/>
            <person name="Kim J.F."/>
        </authorList>
    </citation>
    <scope>NUCLEOTIDE SEQUENCE [LARGE SCALE GENOMIC DNA]</scope>
    <source>
        <strain evidence="4 5">KCTC 2396</strain>
    </source>
</reference>
<evidence type="ECO:0000256" key="1">
    <source>
        <dbReference type="ARBA" id="ARBA00023012"/>
    </source>
</evidence>
<dbReference type="GO" id="GO:0000160">
    <property type="term" value="P:phosphorelay signal transduction system"/>
    <property type="evidence" value="ECO:0007669"/>
    <property type="project" value="UniProtKB-KW"/>
</dbReference>
<dbReference type="Gene3D" id="1.20.120.160">
    <property type="entry name" value="HPT domain"/>
    <property type="match status" value="1"/>
</dbReference>
<dbReference type="KEGG" id="hch:HCH_05184"/>
<organism evidence="4 5">
    <name type="scientific">Hahella chejuensis (strain KCTC 2396)</name>
    <dbReference type="NCBI Taxonomy" id="349521"/>
    <lineage>
        <taxon>Bacteria</taxon>
        <taxon>Pseudomonadati</taxon>
        <taxon>Pseudomonadota</taxon>
        <taxon>Gammaproteobacteria</taxon>
        <taxon>Oceanospirillales</taxon>
        <taxon>Hahellaceae</taxon>
        <taxon>Hahella</taxon>
    </lineage>
</organism>
<dbReference type="Pfam" id="PF01627">
    <property type="entry name" value="Hpt"/>
    <property type="match status" value="1"/>
</dbReference>
<dbReference type="Proteomes" id="UP000000238">
    <property type="component" value="Chromosome"/>
</dbReference>
<dbReference type="RefSeq" id="WP_011398927.1">
    <property type="nucleotide sequence ID" value="NC_007645.1"/>
</dbReference>
<keyword evidence="1" id="KW-0902">Two-component regulatory system</keyword>
<evidence type="ECO:0000313" key="4">
    <source>
        <dbReference type="EMBL" id="ABC31862.1"/>
    </source>
</evidence>
<dbReference type="STRING" id="349521.HCH_05184"/>
<keyword evidence="2" id="KW-0597">Phosphoprotein</keyword>
<dbReference type="HOGENOM" id="CLU_157042_1_1_6"/>
<dbReference type="InterPro" id="IPR036641">
    <property type="entry name" value="HPT_dom_sf"/>
</dbReference>
<protein>
    <submittedName>
        <fullName evidence="4">FOG: HPt domain</fullName>
    </submittedName>
</protein>
<name>Q2SBW2_HAHCH</name>
<evidence type="ECO:0000313" key="5">
    <source>
        <dbReference type="Proteomes" id="UP000000238"/>
    </source>
</evidence>